<protein>
    <recommendedName>
        <fullName evidence="4">Small ribosomal subunit protein uS2c</fullName>
    </recommendedName>
</protein>
<evidence type="ECO:0000256" key="1">
    <source>
        <dbReference type="ARBA" id="ARBA00006242"/>
    </source>
</evidence>
<accession>A0A9Y1I2J7</accession>
<evidence type="ECO:0000256" key="4">
    <source>
        <dbReference type="ARBA" id="ARBA00035155"/>
    </source>
</evidence>
<dbReference type="SUPFAM" id="SSF52313">
    <property type="entry name" value="Ribosomal protein S2"/>
    <property type="match status" value="1"/>
</dbReference>
<gene>
    <name evidence="6" type="primary">rps2</name>
    <name evidence="6" type="ORF">GRSY_120</name>
</gene>
<dbReference type="InterPro" id="IPR023591">
    <property type="entry name" value="Ribosomal_uS2_flav_dom_sf"/>
</dbReference>
<dbReference type="InterPro" id="IPR001865">
    <property type="entry name" value="Ribosomal_uS2"/>
</dbReference>
<dbReference type="CDD" id="cd01425">
    <property type="entry name" value="RPS2"/>
    <property type="match status" value="1"/>
</dbReference>
<keyword evidence="6" id="KW-0934">Plastid</keyword>
<dbReference type="GO" id="GO:0005763">
    <property type="term" value="C:mitochondrial small ribosomal subunit"/>
    <property type="evidence" value="ECO:0007669"/>
    <property type="project" value="TreeGrafter"/>
</dbReference>
<sequence length="236" mass="26833">MSVITLNELLEAGVHFGHQAKRWNPKIFPYIYTERNGIHIIDLVQTVQLITEAYEFVYNCSQKQKKFLFVGTKRQASGVIEQEAQKCGAFYISQRWLGGMLTNWSTIKSRVARLKELERQEREGLLDELPKKEAAMLRRELFKLKRHLDGIKNMNNLPDVVLLVDTKKENTALQECIKLNIPTIAILDTNCNPDLVDIIVPANDDAIKSIQLILGKLADGIIQGKSSLTELESITE</sequence>
<evidence type="ECO:0000256" key="2">
    <source>
        <dbReference type="ARBA" id="ARBA00022980"/>
    </source>
</evidence>
<dbReference type="Gene3D" id="1.10.287.610">
    <property type="entry name" value="Helix hairpin bin"/>
    <property type="match status" value="1"/>
</dbReference>
<dbReference type="Gene3D" id="3.40.50.10490">
    <property type="entry name" value="Glucose-6-phosphate isomerase like protein, domain 1"/>
    <property type="match status" value="1"/>
</dbReference>
<evidence type="ECO:0000256" key="3">
    <source>
        <dbReference type="ARBA" id="ARBA00023274"/>
    </source>
</evidence>
<proteinExistence type="inferred from homology"/>
<dbReference type="PROSITE" id="PS00962">
    <property type="entry name" value="RIBOSOMAL_S2_1"/>
    <property type="match status" value="1"/>
</dbReference>
<dbReference type="PANTHER" id="PTHR12534">
    <property type="entry name" value="30S RIBOSOMAL PROTEIN S2 PROKARYOTIC AND ORGANELLAR"/>
    <property type="match status" value="1"/>
</dbReference>
<keyword evidence="3 5" id="KW-0687">Ribonucleoprotein</keyword>
<dbReference type="AlphaFoldDB" id="A0A9Y1I2J7"/>
<dbReference type="PRINTS" id="PR00395">
    <property type="entry name" value="RIBOSOMALS2"/>
</dbReference>
<dbReference type="InterPro" id="IPR005706">
    <property type="entry name" value="Ribosomal_uS2_bac/mit/plastid"/>
</dbReference>
<evidence type="ECO:0000313" key="6">
    <source>
        <dbReference type="EMBL" id="WDA99125.1"/>
    </source>
</evidence>
<dbReference type="NCBIfam" id="TIGR01011">
    <property type="entry name" value="rpsB_bact"/>
    <property type="match status" value="1"/>
</dbReference>
<geneLocation type="plastid" evidence="6"/>
<dbReference type="InterPro" id="IPR018130">
    <property type="entry name" value="Ribosomal_uS2_CS"/>
</dbReference>
<dbReference type="PROSITE" id="PS00963">
    <property type="entry name" value="RIBOSOMAL_S2_2"/>
    <property type="match status" value="1"/>
</dbReference>
<dbReference type="EMBL" id="OP616812">
    <property type="protein sequence ID" value="WDA99125.1"/>
    <property type="molecule type" value="Genomic_DNA"/>
</dbReference>
<dbReference type="Pfam" id="PF00318">
    <property type="entry name" value="Ribosomal_S2"/>
    <property type="match status" value="1"/>
</dbReference>
<dbReference type="FunFam" id="1.10.287.610:FF:000001">
    <property type="entry name" value="30S ribosomal protein S2"/>
    <property type="match status" value="1"/>
</dbReference>
<name>A0A9Y1I2J7_9RHOD</name>
<organism evidence="6">
    <name type="scientific">Gronococcus sybilensis</name>
    <dbReference type="NCBI Taxonomy" id="3028029"/>
    <lineage>
        <taxon>Eukaryota</taxon>
        <taxon>Rhodophyta</taxon>
        <taxon>Bangiophyceae</taxon>
        <taxon>Cavernulicolales</taxon>
        <taxon>Cavernulicolaceae</taxon>
        <taxon>Gronococcus</taxon>
    </lineage>
</organism>
<evidence type="ECO:0000256" key="5">
    <source>
        <dbReference type="RuleBase" id="RU003631"/>
    </source>
</evidence>
<comment type="similarity">
    <text evidence="1 5">Belongs to the universal ribosomal protein uS2 family.</text>
</comment>
<keyword evidence="2 5" id="KW-0689">Ribosomal protein</keyword>
<reference evidence="6" key="1">
    <citation type="journal article" date="2023" name="J. Phycol.">
        <title>Revised classification of the Cyanidiophyceae based on plastid genome data with descriptions of the Cavernulicolales ord. nov. and Galdieriales ord. nov. (Rhodophyta).</title>
        <authorList>
            <person name="Park S.I."/>
            <person name="Cho C.H."/>
            <person name="Ciniglia C."/>
            <person name="Huang T.Y."/>
            <person name="Liu S.L."/>
            <person name="Bustamante D.E."/>
            <person name="Calderon M.S."/>
            <person name="Mansilla A."/>
            <person name="McDermott T."/>
            <person name="Andersen R.A."/>
            <person name="Yoon H.S."/>
        </authorList>
    </citation>
    <scope>NUCLEOTIDE SEQUENCE</scope>
</reference>
<dbReference type="PANTHER" id="PTHR12534:SF0">
    <property type="entry name" value="SMALL RIBOSOMAL SUBUNIT PROTEIN US2M"/>
    <property type="match status" value="1"/>
</dbReference>
<dbReference type="HAMAP" id="MF_00291_B">
    <property type="entry name" value="Ribosomal_uS2_B"/>
    <property type="match status" value="1"/>
</dbReference>
<dbReference type="GO" id="GO:0003735">
    <property type="term" value="F:structural constituent of ribosome"/>
    <property type="evidence" value="ECO:0007669"/>
    <property type="project" value="InterPro"/>
</dbReference>
<dbReference type="GO" id="GO:0006412">
    <property type="term" value="P:translation"/>
    <property type="evidence" value="ECO:0007669"/>
    <property type="project" value="InterPro"/>
</dbReference>